<gene>
    <name evidence="1" type="ORF">AVEN_54525_1</name>
</gene>
<accession>A0A4Y2EIX4</accession>
<dbReference type="AlphaFoldDB" id="A0A4Y2EIX4"/>
<keyword evidence="2" id="KW-1185">Reference proteome</keyword>
<name>A0A4Y2EIX4_ARAVE</name>
<proteinExistence type="predicted"/>
<evidence type="ECO:0000313" key="1">
    <source>
        <dbReference type="EMBL" id="GBM28751.1"/>
    </source>
</evidence>
<evidence type="ECO:0000313" key="2">
    <source>
        <dbReference type="Proteomes" id="UP000499080"/>
    </source>
</evidence>
<comment type="caution">
    <text evidence="1">The sequence shown here is derived from an EMBL/GenBank/DDBJ whole genome shotgun (WGS) entry which is preliminary data.</text>
</comment>
<reference evidence="1 2" key="1">
    <citation type="journal article" date="2019" name="Sci. Rep.">
        <title>Orb-weaving spider Araneus ventricosus genome elucidates the spidroin gene catalogue.</title>
        <authorList>
            <person name="Kono N."/>
            <person name="Nakamura H."/>
            <person name="Ohtoshi R."/>
            <person name="Moran D.A.P."/>
            <person name="Shinohara A."/>
            <person name="Yoshida Y."/>
            <person name="Fujiwara M."/>
            <person name="Mori M."/>
            <person name="Tomita M."/>
            <person name="Arakawa K."/>
        </authorList>
    </citation>
    <scope>NUCLEOTIDE SEQUENCE [LARGE SCALE GENOMIC DNA]</scope>
</reference>
<organism evidence="1 2">
    <name type="scientific">Araneus ventricosus</name>
    <name type="common">Orbweaver spider</name>
    <name type="synonym">Epeira ventricosa</name>
    <dbReference type="NCBI Taxonomy" id="182803"/>
    <lineage>
        <taxon>Eukaryota</taxon>
        <taxon>Metazoa</taxon>
        <taxon>Ecdysozoa</taxon>
        <taxon>Arthropoda</taxon>
        <taxon>Chelicerata</taxon>
        <taxon>Arachnida</taxon>
        <taxon>Araneae</taxon>
        <taxon>Araneomorphae</taxon>
        <taxon>Entelegynae</taxon>
        <taxon>Araneoidea</taxon>
        <taxon>Araneidae</taxon>
        <taxon>Araneus</taxon>
    </lineage>
</organism>
<protein>
    <submittedName>
        <fullName evidence="1">Uncharacterized protein</fullName>
    </submittedName>
</protein>
<sequence>MINVQFTRDLVKSLIKFIQREPVNILKSRIHIRKRTLVPQRSGRHSEMYSAQYISTIDRTIYYLVEEKNTRNISSGTIYAALCFGVKEKLKDKHSIINSLLFEKNLAASQDRTYYGKPEQQCLSFTSYNGEEIKYAKSAR</sequence>
<dbReference type="Proteomes" id="UP000499080">
    <property type="component" value="Unassembled WGS sequence"/>
</dbReference>
<dbReference type="EMBL" id="BGPR01000618">
    <property type="protein sequence ID" value="GBM28751.1"/>
    <property type="molecule type" value="Genomic_DNA"/>
</dbReference>